<keyword evidence="3" id="KW-1185">Reference proteome</keyword>
<evidence type="ECO:0000313" key="3">
    <source>
        <dbReference type="Proteomes" id="UP001549098"/>
    </source>
</evidence>
<feature type="transmembrane region" description="Helical" evidence="1">
    <location>
        <begin position="231"/>
        <end position="250"/>
    </location>
</feature>
<sequence length="257" mass="28664">MMLAMMLSDWERMWKRKKTLVSLLIFVFIVGFDCLFLSMQKLGAFDNVSTVPLVSENFALFLLKEVSFFLVLIIGPMLIIDSMNGEYTSGQLRMVLIRPVSFAKLFLAKWMNLAGMLLLFTAATFAVGEAFGYAFLPAADTVVFLNPEQQYGPTGAFFYCLKSYGLFYLILLAQLSLTSLICTLLPGVVLSYLGWIAVAAGSLYVSGSLGFLLMGMNTIFKLTAGLYHHPFYLPLLVCLGFGFAVTMGLWQRRGWTK</sequence>
<keyword evidence="1" id="KW-1133">Transmembrane helix</keyword>
<dbReference type="PANTHER" id="PTHR37305">
    <property type="entry name" value="INTEGRAL MEMBRANE PROTEIN-RELATED"/>
    <property type="match status" value="1"/>
</dbReference>
<evidence type="ECO:0000313" key="2">
    <source>
        <dbReference type="EMBL" id="MET3546330.1"/>
    </source>
</evidence>
<keyword evidence="1" id="KW-0472">Membrane</keyword>
<name>A0ABV2F3I9_9BACL</name>
<dbReference type="Proteomes" id="UP001549098">
    <property type="component" value="Unassembled WGS sequence"/>
</dbReference>
<keyword evidence="1" id="KW-0812">Transmembrane</keyword>
<gene>
    <name evidence="2" type="ORF">ABID47_002946</name>
</gene>
<feature type="transmembrane region" description="Helical" evidence="1">
    <location>
        <begin position="58"/>
        <end position="80"/>
    </location>
</feature>
<proteinExistence type="predicted"/>
<evidence type="ECO:0000256" key="1">
    <source>
        <dbReference type="SAM" id="Phobius"/>
    </source>
</evidence>
<feature type="transmembrane region" description="Helical" evidence="1">
    <location>
        <begin position="189"/>
        <end position="211"/>
    </location>
</feature>
<dbReference type="RefSeq" id="WP_354497686.1">
    <property type="nucleotide sequence ID" value="NZ_JBEPLV010000003.1"/>
</dbReference>
<comment type="caution">
    <text evidence="2">The sequence shown here is derived from an EMBL/GenBank/DDBJ whole genome shotgun (WGS) entry which is preliminary data.</text>
</comment>
<accession>A0ABV2F3I9</accession>
<dbReference type="EMBL" id="JBEPLV010000003">
    <property type="protein sequence ID" value="MET3546330.1"/>
    <property type="molecule type" value="Genomic_DNA"/>
</dbReference>
<organism evidence="2 3">
    <name type="scientific">Paenibacillus favisporus</name>
    <dbReference type="NCBI Taxonomy" id="221028"/>
    <lineage>
        <taxon>Bacteria</taxon>
        <taxon>Bacillati</taxon>
        <taxon>Bacillota</taxon>
        <taxon>Bacilli</taxon>
        <taxon>Bacillales</taxon>
        <taxon>Paenibacillaceae</taxon>
        <taxon>Paenibacillus</taxon>
    </lineage>
</organism>
<protein>
    <submittedName>
        <fullName evidence="2">ABC-type transport system involved in multi-copper enzyme maturation permease subunit</fullName>
    </submittedName>
</protein>
<reference evidence="2 3" key="1">
    <citation type="submission" date="2024-06" db="EMBL/GenBank/DDBJ databases">
        <title>Genomic Encyclopedia of Type Strains, Phase IV (KMG-IV): sequencing the most valuable type-strain genomes for metagenomic binning, comparative biology and taxonomic classification.</title>
        <authorList>
            <person name="Goeker M."/>
        </authorList>
    </citation>
    <scope>NUCLEOTIDE SEQUENCE [LARGE SCALE GENOMIC DNA]</scope>
    <source>
        <strain evidence="2 3">DSM 17253</strain>
    </source>
</reference>
<dbReference type="PANTHER" id="PTHR37305:SF1">
    <property type="entry name" value="MEMBRANE PROTEIN"/>
    <property type="match status" value="1"/>
</dbReference>
<feature type="transmembrane region" description="Helical" evidence="1">
    <location>
        <begin position="113"/>
        <end position="136"/>
    </location>
</feature>